<sequence length="82" mass="8984">MKKAPTVEVALVERTLPKNARTSAFSIPILKSEAPDDGRGTPMCLSLDFWILRNIRPCVVALLDRTPVGVEDLFPAYSLPCA</sequence>
<evidence type="ECO:0000313" key="1">
    <source>
        <dbReference type="EMBL" id="SMB97653.1"/>
    </source>
</evidence>
<gene>
    <name evidence="1" type="ORF">SAMN00790413_06108</name>
</gene>
<evidence type="ECO:0000313" key="2">
    <source>
        <dbReference type="Proteomes" id="UP000192582"/>
    </source>
</evidence>
<name>A0A1W1VWM6_9DEIO</name>
<accession>A0A1W1VWM6</accession>
<protein>
    <submittedName>
        <fullName evidence="1">Uncharacterized protein</fullName>
    </submittedName>
</protein>
<dbReference type="AlphaFoldDB" id="A0A1W1VWM6"/>
<dbReference type="Proteomes" id="UP000192582">
    <property type="component" value="Unassembled WGS sequence"/>
</dbReference>
<dbReference type="EMBL" id="FWWU01000011">
    <property type="protein sequence ID" value="SMB97653.1"/>
    <property type="molecule type" value="Genomic_DNA"/>
</dbReference>
<proteinExistence type="predicted"/>
<reference evidence="1 2" key="1">
    <citation type="submission" date="2017-04" db="EMBL/GenBank/DDBJ databases">
        <authorList>
            <person name="Afonso C.L."/>
            <person name="Miller P.J."/>
            <person name="Scott M.A."/>
            <person name="Spackman E."/>
            <person name="Goraichik I."/>
            <person name="Dimitrov K.M."/>
            <person name="Suarez D.L."/>
            <person name="Swayne D.E."/>
        </authorList>
    </citation>
    <scope>NUCLEOTIDE SEQUENCE [LARGE SCALE GENOMIC DNA]</scope>
    <source>
        <strain evidence="1 2">KR-140</strain>
    </source>
</reference>
<organism evidence="1 2">
    <name type="scientific">Deinococcus hopiensis KR-140</name>
    <dbReference type="NCBI Taxonomy" id="695939"/>
    <lineage>
        <taxon>Bacteria</taxon>
        <taxon>Thermotogati</taxon>
        <taxon>Deinococcota</taxon>
        <taxon>Deinococci</taxon>
        <taxon>Deinococcales</taxon>
        <taxon>Deinococcaceae</taxon>
        <taxon>Deinococcus</taxon>
    </lineage>
</organism>
<keyword evidence="2" id="KW-1185">Reference proteome</keyword>